<feature type="compositionally biased region" description="Basic residues" evidence="13">
    <location>
        <begin position="1038"/>
        <end position="1060"/>
    </location>
</feature>
<evidence type="ECO:0000256" key="8">
    <source>
        <dbReference type="ARBA" id="ARBA00023029"/>
    </source>
</evidence>
<keyword evidence="10 12" id="KW-0413">Isomerase</keyword>
<proteinExistence type="inferred from homology"/>
<feature type="region of interest" description="Disordered" evidence="13">
    <location>
        <begin position="758"/>
        <end position="790"/>
    </location>
</feature>
<dbReference type="GO" id="GO:0006281">
    <property type="term" value="P:DNA repair"/>
    <property type="evidence" value="ECO:0007669"/>
    <property type="project" value="TreeGrafter"/>
</dbReference>
<keyword evidence="6 11" id="KW-0863">Zinc-finger</keyword>
<dbReference type="AlphaFoldDB" id="A0A4Y7T343"/>
<dbReference type="InterPro" id="IPR003602">
    <property type="entry name" value="Topo_IA_DNA-bd_dom"/>
</dbReference>
<dbReference type="SMART" id="SM00493">
    <property type="entry name" value="TOPRIM"/>
    <property type="match status" value="1"/>
</dbReference>
<feature type="region of interest" description="Disordered" evidence="13">
    <location>
        <begin position="842"/>
        <end position="872"/>
    </location>
</feature>
<feature type="compositionally biased region" description="Pro residues" evidence="13">
    <location>
        <begin position="642"/>
        <end position="651"/>
    </location>
</feature>
<dbReference type="PROSITE" id="PS50158">
    <property type="entry name" value="ZF_CCHC"/>
    <property type="match status" value="4"/>
</dbReference>
<dbReference type="GO" id="GO:0031422">
    <property type="term" value="C:RecQ family helicase-topoisomerase III complex"/>
    <property type="evidence" value="ECO:0007669"/>
    <property type="project" value="TreeGrafter"/>
</dbReference>
<dbReference type="GO" id="GO:0003677">
    <property type="term" value="F:DNA binding"/>
    <property type="evidence" value="ECO:0007669"/>
    <property type="project" value="UniProtKB-KW"/>
</dbReference>
<organism evidence="18 19">
    <name type="scientific">Coprinellus micaceus</name>
    <name type="common">Glistening ink-cap mushroom</name>
    <name type="synonym">Coprinus micaceus</name>
    <dbReference type="NCBI Taxonomy" id="71717"/>
    <lineage>
        <taxon>Eukaryota</taxon>
        <taxon>Fungi</taxon>
        <taxon>Dikarya</taxon>
        <taxon>Basidiomycota</taxon>
        <taxon>Agaricomycotina</taxon>
        <taxon>Agaricomycetes</taxon>
        <taxon>Agaricomycetidae</taxon>
        <taxon>Agaricales</taxon>
        <taxon>Agaricineae</taxon>
        <taxon>Psathyrellaceae</taxon>
        <taxon>Coprinellus</taxon>
    </lineage>
</organism>
<name>A0A4Y7T343_COPMI</name>
<dbReference type="Gene3D" id="1.10.460.10">
    <property type="entry name" value="Topoisomerase I, domain 2"/>
    <property type="match status" value="1"/>
</dbReference>
<evidence type="ECO:0000259" key="16">
    <source>
        <dbReference type="PROSITE" id="PS51999"/>
    </source>
</evidence>
<keyword evidence="8 12" id="KW-0799">Topoisomerase</keyword>
<evidence type="ECO:0000256" key="4">
    <source>
        <dbReference type="ARBA" id="ARBA00022664"/>
    </source>
</evidence>
<dbReference type="FunFam" id="3.40.50.140:FF:000005">
    <property type="entry name" value="DNA topoisomerase"/>
    <property type="match status" value="1"/>
</dbReference>
<evidence type="ECO:0000256" key="6">
    <source>
        <dbReference type="ARBA" id="ARBA00022771"/>
    </source>
</evidence>
<feature type="domain" description="GRF-type" evidence="16">
    <location>
        <begin position="796"/>
        <end position="840"/>
    </location>
</feature>
<sequence length="1069" mass="114933">MNVLCVAEKPSIAKEISKILSGNSQIRGNDTQCRFIKNYEFDYPQTNSHFIVTAVVGHLTALDFPGQYRQWQSCDPGDLFDAETTVFVPEDKKPVERNLLAQARRVDTVMIWTDCDREGEHIGMEIVNVCKKVKPNIRVKRARFSAIIAQQIHRAAQHPVELDRRQADSVDARIILDLKVGAAFTRLQTLVLQNRITMPEKSVLSYGPCQFPTLGFVVERFLKVKDFRPERFWYIYLELTRQLDNGDDEVAEFKWKRGHIFDEQIAVALYTMVLENPRARVLTVTKKETKKWKPLPLTTVELQKAGSRLLKMTPKKVLDEAERLYQKGFVSYPRTETDQYDPQFDHMSLIAKQTVDPAWGNFAQRLQNGGYNSPRKGKNNDKAHPPIHPTAHAANLAGDEKKVYEYIVRRYLASCSQDGKGLETTVEVECGGELFSTSGLIVTERNYLEVYPYDKWASRTLPAFEQGEEFDPSSLLLKDGQTTPPKYLTEADLVTLMDKNGIGTDATIAQHIETIINRDYGRQSTLSLSTLGIGLIEGYNQLGLPKSVAKPTLRRETERRMVDVCEGGATKADMLRVSLQQYKEMYDITQREFAKVSSAVQRYVMGNGAANPGPGGGNGGGGAGGGGRGGAPRGGGTNPRGGGPPRPPPSRTGPANDPPIDISDDDQPPPPPRPRPPPPAASTRAPSSRSKPTSTSTSRADAIAAALASDSNVVKCTCGLPAIQKRTTAGASAGRLRWGCPKTDDTCCLFFKFVDENSPSSQPPPGTTIPTKRPYSSYSQNNTIAGQGEDPDARKCKCGQAGVQRTSQKENANKGRVFWVCAKPMDAGDRCDFFEWADEPPRNAAGGQGGGGGYSGSGGSSGLGTGIRTGSGGGGSAVTDECFKCNQTGHWSKDCPNAGAGSSGMGYQSRTGSGGGGGATGECFKCNQTGHWSKDCPNGDSGSSKRTRSYGGGGGGSSGLRCFKCQEPGHLAPDCPSGGGSSSKGGYSKRSDSGPAAGFDCYKCGGSGHWAKDCTGGGNSGGGSSFSRSSSRGSTRGTSKRGRGSSRGTSKRGRGGRSKKSAFAAADDF</sequence>
<evidence type="ECO:0000256" key="12">
    <source>
        <dbReference type="RuleBase" id="RU362092"/>
    </source>
</evidence>
<dbReference type="InterPro" id="IPR013825">
    <property type="entry name" value="Topo_IA_cen_sub2"/>
</dbReference>
<dbReference type="InterPro" id="IPR010666">
    <property type="entry name" value="Znf_GRF"/>
</dbReference>
<feature type="domain" description="CCHC-type" evidence="14">
    <location>
        <begin position="882"/>
        <end position="897"/>
    </location>
</feature>
<feature type="domain" description="CCHC-type" evidence="14">
    <location>
        <begin position="961"/>
        <end position="977"/>
    </location>
</feature>
<dbReference type="PANTHER" id="PTHR11390:SF21">
    <property type="entry name" value="DNA TOPOISOMERASE 3-ALPHA"/>
    <property type="match status" value="1"/>
</dbReference>
<gene>
    <name evidence="18" type="ORF">FA13DRAFT_1735584</name>
</gene>
<feature type="compositionally biased region" description="Polar residues" evidence="13">
    <location>
        <begin position="768"/>
        <end position="785"/>
    </location>
</feature>
<evidence type="ECO:0000256" key="10">
    <source>
        <dbReference type="ARBA" id="ARBA00023235"/>
    </source>
</evidence>
<protein>
    <recommendedName>
        <fullName evidence="3 12">DNA topoisomerase</fullName>
        <ecNumber evidence="3 12">5.6.2.1</ecNumber>
    </recommendedName>
</protein>
<keyword evidence="9 12" id="KW-0238">DNA-binding</keyword>
<keyword evidence="7" id="KW-0862">Zinc</keyword>
<comment type="similarity">
    <text evidence="2 12">Belongs to the type IA topoisomerase family.</text>
</comment>
<dbReference type="GO" id="GO:0006397">
    <property type="term" value="P:mRNA processing"/>
    <property type="evidence" value="ECO:0007669"/>
    <property type="project" value="UniProtKB-KW"/>
</dbReference>
<keyword evidence="19" id="KW-1185">Reference proteome</keyword>
<dbReference type="CDD" id="cd03362">
    <property type="entry name" value="TOPRIM_TopoIA_TopoIII"/>
    <property type="match status" value="1"/>
</dbReference>
<keyword evidence="5" id="KW-0479">Metal-binding</keyword>
<comment type="caution">
    <text evidence="18">The sequence shown here is derived from an EMBL/GenBank/DDBJ whole genome shotgun (WGS) entry which is preliminary data.</text>
</comment>
<dbReference type="SMART" id="SM00437">
    <property type="entry name" value="TOP1Ac"/>
    <property type="match status" value="1"/>
</dbReference>
<evidence type="ECO:0000256" key="3">
    <source>
        <dbReference type="ARBA" id="ARBA00012891"/>
    </source>
</evidence>
<dbReference type="SUPFAM" id="SSF57756">
    <property type="entry name" value="Retrovirus zinc finger-like domains"/>
    <property type="match status" value="2"/>
</dbReference>
<evidence type="ECO:0000256" key="9">
    <source>
        <dbReference type="ARBA" id="ARBA00023125"/>
    </source>
</evidence>
<dbReference type="EC" id="5.6.2.1" evidence="3 12"/>
<dbReference type="InterPro" id="IPR023406">
    <property type="entry name" value="Topo_IA_AS"/>
</dbReference>
<dbReference type="Gene3D" id="4.10.60.10">
    <property type="entry name" value="Zinc finger, CCHC-type"/>
    <property type="match status" value="4"/>
</dbReference>
<feature type="compositionally biased region" description="Gly residues" evidence="13">
    <location>
        <begin position="613"/>
        <end position="641"/>
    </location>
</feature>
<feature type="region of interest" description="Disordered" evidence="13">
    <location>
        <begin position="972"/>
        <end position="993"/>
    </location>
</feature>
<dbReference type="Pfam" id="PF01751">
    <property type="entry name" value="Toprim"/>
    <property type="match status" value="1"/>
</dbReference>
<evidence type="ECO:0000313" key="18">
    <source>
        <dbReference type="EMBL" id="TEB28431.1"/>
    </source>
</evidence>
<dbReference type="Pfam" id="PF00098">
    <property type="entry name" value="zf-CCHC"/>
    <property type="match status" value="4"/>
</dbReference>
<dbReference type="InterPro" id="IPR001878">
    <property type="entry name" value="Znf_CCHC"/>
</dbReference>
<feature type="domain" description="Topo IA-type catalytic" evidence="17">
    <location>
        <begin position="163"/>
        <end position="586"/>
    </location>
</feature>
<feature type="compositionally biased region" description="Low complexity" evidence="13">
    <location>
        <begin position="1025"/>
        <end position="1037"/>
    </location>
</feature>
<dbReference type="GO" id="GO:0008270">
    <property type="term" value="F:zinc ion binding"/>
    <property type="evidence" value="ECO:0007669"/>
    <property type="project" value="UniProtKB-KW"/>
</dbReference>
<feature type="region of interest" description="Disordered" evidence="13">
    <location>
        <begin position="936"/>
        <end position="957"/>
    </location>
</feature>
<evidence type="ECO:0000256" key="1">
    <source>
        <dbReference type="ARBA" id="ARBA00000213"/>
    </source>
</evidence>
<evidence type="ECO:0000256" key="7">
    <source>
        <dbReference type="ARBA" id="ARBA00022833"/>
    </source>
</evidence>
<evidence type="ECO:0000256" key="2">
    <source>
        <dbReference type="ARBA" id="ARBA00009446"/>
    </source>
</evidence>
<keyword evidence="4" id="KW-0507">mRNA processing</keyword>
<dbReference type="PROSITE" id="PS51999">
    <property type="entry name" value="ZF_GRF"/>
    <property type="match status" value="1"/>
</dbReference>
<dbReference type="Gene3D" id="1.10.290.10">
    <property type="entry name" value="Topoisomerase I, domain 4"/>
    <property type="match status" value="1"/>
</dbReference>
<dbReference type="GO" id="GO:0006265">
    <property type="term" value="P:DNA topological change"/>
    <property type="evidence" value="ECO:0007669"/>
    <property type="project" value="InterPro"/>
</dbReference>
<feature type="compositionally biased region" description="Pro residues" evidence="13">
    <location>
        <begin position="668"/>
        <end position="680"/>
    </location>
</feature>
<dbReference type="CDD" id="cd00186">
    <property type="entry name" value="TOP1Ac"/>
    <property type="match status" value="1"/>
</dbReference>
<dbReference type="Proteomes" id="UP000298030">
    <property type="component" value="Unassembled WGS sequence"/>
</dbReference>
<feature type="domain" description="Toprim" evidence="15">
    <location>
        <begin position="2"/>
        <end position="145"/>
    </location>
</feature>
<dbReference type="InterPro" id="IPR013824">
    <property type="entry name" value="Topo_IA_cen_sub1"/>
</dbReference>
<reference evidence="18 19" key="1">
    <citation type="journal article" date="2019" name="Nat. Ecol. Evol.">
        <title>Megaphylogeny resolves global patterns of mushroom evolution.</title>
        <authorList>
            <person name="Varga T."/>
            <person name="Krizsan K."/>
            <person name="Foldi C."/>
            <person name="Dima B."/>
            <person name="Sanchez-Garcia M."/>
            <person name="Sanchez-Ramirez S."/>
            <person name="Szollosi G.J."/>
            <person name="Szarkandi J.G."/>
            <person name="Papp V."/>
            <person name="Albert L."/>
            <person name="Andreopoulos W."/>
            <person name="Angelini C."/>
            <person name="Antonin V."/>
            <person name="Barry K.W."/>
            <person name="Bougher N.L."/>
            <person name="Buchanan P."/>
            <person name="Buyck B."/>
            <person name="Bense V."/>
            <person name="Catcheside P."/>
            <person name="Chovatia M."/>
            <person name="Cooper J."/>
            <person name="Damon W."/>
            <person name="Desjardin D."/>
            <person name="Finy P."/>
            <person name="Geml J."/>
            <person name="Haridas S."/>
            <person name="Hughes K."/>
            <person name="Justo A."/>
            <person name="Karasinski D."/>
            <person name="Kautmanova I."/>
            <person name="Kiss B."/>
            <person name="Kocsube S."/>
            <person name="Kotiranta H."/>
            <person name="LaButti K.M."/>
            <person name="Lechner B.E."/>
            <person name="Liimatainen K."/>
            <person name="Lipzen A."/>
            <person name="Lukacs Z."/>
            <person name="Mihaltcheva S."/>
            <person name="Morgado L.N."/>
            <person name="Niskanen T."/>
            <person name="Noordeloos M.E."/>
            <person name="Ohm R.A."/>
            <person name="Ortiz-Santana B."/>
            <person name="Ovrebo C."/>
            <person name="Racz N."/>
            <person name="Riley R."/>
            <person name="Savchenko A."/>
            <person name="Shiryaev A."/>
            <person name="Soop K."/>
            <person name="Spirin V."/>
            <person name="Szebenyi C."/>
            <person name="Tomsovsky M."/>
            <person name="Tulloss R.E."/>
            <person name="Uehling J."/>
            <person name="Grigoriev I.V."/>
            <person name="Vagvolgyi C."/>
            <person name="Papp T."/>
            <person name="Martin F.M."/>
            <person name="Miettinen O."/>
            <person name="Hibbett D.S."/>
            <person name="Nagy L.G."/>
        </authorList>
    </citation>
    <scope>NUCLEOTIDE SEQUENCE [LARGE SCALE GENOMIC DNA]</scope>
    <source>
        <strain evidence="18 19">FP101781</strain>
    </source>
</reference>
<feature type="domain" description="CCHC-type" evidence="14">
    <location>
        <begin position="923"/>
        <end position="938"/>
    </location>
</feature>
<dbReference type="Pfam" id="PF01131">
    <property type="entry name" value="Topoisom_bac"/>
    <property type="match status" value="1"/>
</dbReference>
<dbReference type="InterPro" id="IPR013497">
    <property type="entry name" value="Topo_IA_cen"/>
</dbReference>
<dbReference type="Gene3D" id="2.70.20.10">
    <property type="entry name" value="Topoisomerase I, domain 3"/>
    <property type="match status" value="1"/>
</dbReference>
<accession>A0A4Y7T343</accession>
<dbReference type="InterPro" id="IPR034144">
    <property type="entry name" value="TOPRIM_TopoIII"/>
</dbReference>
<feature type="compositionally biased region" description="Gly residues" evidence="13">
    <location>
        <begin position="846"/>
        <end position="872"/>
    </location>
</feature>
<dbReference type="GO" id="GO:0003917">
    <property type="term" value="F:DNA topoisomerase type I (single strand cut, ATP-independent) activity"/>
    <property type="evidence" value="ECO:0007669"/>
    <property type="project" value="UniProtKB-EC"/>
</dbReference>
<feature type="region of interest" description="Disordered" evidence="13">
    <location>
        <begin position="609"/>
        <end position="700"/>
    </location>
</feature>
<evidence type="ECO:0000256" key="5">
    <source>
        <dbReference type="ARBA" id="ARBA00022723"/>
    </source>
</evidence>
<dbReference type="InterPro" id="IPR006171">
    <property type="entry name" value="TOPRIM_dom"/>
</dbReference>
<evidence type="ECO:0000256" key="13">
    <source>
        <dbReference type="SAM" id="MobiDB-lite"/>
    </source>
</evidence>
<dbReference type="Gene3D" id="3.40.50.140">
    <property type="match status" value="1"/>
</dbReference>
<feature type="compositionally biased region" description="Low complexity" evidence="13">
    <location>
        <begin position="652"/>
        <end position="661"/>
    </location>
</feature>
<feature type="region of interest" description="Disordered" evidence="13">
    <location>
        <begin position="1018"/>
        <end position="1069"/>
    </location>
</feature>
<dbReference type="GO" id="GO:0005634">
    <property type="term" value="C:nucleus"/>
    <property type="evidence" value="ECO:0007669"/>
    <property type="project" value="TreeGrafter"/>
</dbReference>
<dbReference type="STRING" id="71717.A0A4Y7T343"/>
<dbReference type="GO" id="GO:0006310">
    <property type="term" value="P:DNA recombination"/>
    <property type="evidence" value="ECO:0007669"/>
    <property type="project" value="TreeGrafter"/>
</dbReference>
<dbReference type="SUPFAM" id="SSF56712">
    <property type="entry name" value="Prokaryotic type I DNA topoisomerase"/>
    <property type="match status" value="1"/>
</dbReference>
<dbReference type="OrthoDB" id="430051at2759"/>
<dbReference type="SMART" id="SM00343">
    <property type="entry name" value="ZnF_C2HC"/>
    <property type="match status" value="4"/>
</dbReference>
<dbReference type="InterPro" id="IPR000380">
    <property type="entry name" value="Topo_IA"/>
</dbReference>
<comment type="function">
    <text evidence="12">Introduces a single-strand break via transesterification at a target site in duplex DNA. Releases the supercoiling and torsional tension of DNA introduced during the DNA replication and transcription by transiently cleaving and rejoining one strand of the DNA duplex. The scissile phosphodiester is attacked by the catalytic tyrosine of the enzyme, resulting in the formation of a DNA-(5'-phosphotyrosyl)-enzyme intermediate and the expulsion of a 3'-OH DNA strand.</text>
</comment>
<dbReference type="InterPro" id="IPR023405">
    <property type="entry name" value="Topo_IA_core_domain"/>
</dbReference>
<evidence type="ECO:0000259" key="15">
    <source>
        <dbReference type="PROSITE" id="PS50880"/>
    </source>
</evidence>
<dbReference type="PANTHER" id="PTHR11390">
    <property type="entry name" value="PROKARYOTIC DNA TOPOISOMERASE"/>
    <property type="match status" value="1"/>
</dbReference>
<dbReference type="PROSITE" id="PS52039">
    <property type="entry name" value="TOPO_IA_2"/>
    <property type="match status" value="1"/>
</dbReference>
<comment type="catalytic activity">
    <reaction evidence="1 12">
        <text>ATP-independent breakage of single-stranded DNA, followed by passage and rejoining.</text>
        <dbReference type="EC" id="5.6.2.1"/>
    </reaction>
</comment>
<dbReference type="InterPro" id="IPR036875">
    <property type="entry name" value="Znf_CCHC_sf"/>
</dbReference>
<dbReference type="InterPro" id="IPR003601">
    <property type="entry name" value="Topo_IA_2"/>
</dbReference>
<dbReference type="SMART" id="SM00436">
    <property type="entry name" value="TOP1Bc"/>
    <property type="match status" value="1"/>
</dbReference>
<feature type="compositionally biased region" description="Low complexity" evidence="13">
    <location>
        <begin position="681"/>
        <end position="700"/>
    </location>
</feature>
<dbReference type="PROSITE" id="PS50880">
    <property type="entry name" value="TOPRIM"/>
    <property type="match status" value="1"/>
</dbReference>
<dbReference type="PRINTS" id="PR00417">
    <property type="entry name" value="PRTPISMRASEI"/>
</dbReference>
<dbReference type="FunFam" id="1.10.290.10:FF:000001">
    <property type="entry name" value="DNA topoisomerase"/>
    <property type="match status" value="1"/>
</dbReference>
<evidence type="ECO:0000259" key="17">
    <source>
        <dbReference type="PROSITE" id="PS52039"/>
    </source>
</evidence>
<dbReference type="Pfam" id="PF06839">
    <property type="entry name" value="Zn_ribbon_GRF"/>
    <property type="match status" value="1"/>
</dbReference>
<dbReference type="PROSITE" id="PS00396">
    <property type="entry name" value="TOPO_IA_1"/>
    <property type="match status" value="1"/>
</dbReference>
<evidence type="ECO:0000313" key="19">
    <source>
        <dbReference type="Proteomes" id="UP000298030"/>
    </source>
</evidence>
<dbReference type="InterPro" id="IPR013826">
    <property type="entry name" value="Topo_IA_cen_sub3"/>
</dbReference>
<evidence type="ECO:0000256" key="11">
    <source>
        <dbReference type="PROSITE-ProRule" id="PRU00047"/>
    </source>
</evidence>
<feature type="domain" description="CCHC-type" evidence="14">
    <location>
        <begin position="1001"/>
        <end position="1014"/>
    </location>
</feature>
<dbReference type="EMBL" id="QPFP01000032">
    <property type="protein sequence ID" value="TEB28431.1"/>
    <property type="molecule type" value="Genomic_DNA"/>
</dbReference>
<evidence type="ECO:0000259" key="14">
    <source>
        <dbReference type="PROSITE" id="PS50158"/>
    </source>
</evidence>